<dbReference type="PANTHER" id="PTHR43619">
    <property type="entry name" value="S-ADENOSYL-L-METHIONINE-DEPENDENT METHYLTRANSFERASE YKTD-RELATED"/>
    <property type="match status" value="1"/>
</dbReference>
<dbReference type="PIRSF" id="PIRSF028177">
    <property type="entry name" value="Polyketide_synth_Omtfrase_TcmP"/>
    <property type="match status" value="1"/>
</dbReference>
<dbReference type="Proteomes" id="UP001597097">
    <property type="component" value="Unassembled WGS sequence"/>
</dbReference>
<keyword evidence="1 3" id="KW-0489">Methyltransferase</keyword>
<dbReference type="RefSeq" id="WP_219527335.1">
    <property type="nucleotide sequence ID" value="NZ_JAHKRM010000002.1"/>
</dbReference>
<dbReference type="InterPro" id="IPR016874">
    <property type="entry name" value="TcmP-like"/>
</dbReference>
<comment type="caution">
    <text evidence="3">The sequence shown here is derived from an EMBL/GenBank/DDBJ whole genome shotgun (WGS) entry which is preliminary data.</text>
</comment>
<dbReference type="PANTHER" id="PTHR43619:SF2">
    <property type="entry name" value="S-ADENOSYL-L-METHIONINE-DEPENDENT METHYLTRANSFERASES SUPERFAMILY PROTEIN"/>
    <property type="match status" value="1"/>
</dbReference>
<evidence type="ECO:0000313" key="3">
    <source>
        <dbReference type="EMBL" id="MFD1538555.1"/>
    </source>
</evidence>
<dbReference type="EMBL" id="JBHUCM010000013">
    <property type="protein sequence ID" value="MFD1538555.1"/>
    <property type="molecule type" value="Genomic_DNA"/>
</dbReference>
<dbReference type="Pfam" id="PF04072">
    <property type="entry name" value="LCM"/>
    <property type="match status" value="1"/>
</dbReference>
<keyword evidence="4" id="KW-1185">Reference proteome</keyword>
<organism evidence="3 4">
    <name type="scientific">Nonomuraea guangzhouensis</name>
    <dbReference type="NCBI Taxonomy" id="1291555"/>
    <lineage>
        <taxon>Bacteria</taxon>
        <taxon>Bacillati</taxon>
        <taxon>Actinomycetota</taxon>
        <taxon>Actinomycetes</taxon>
        <taxon>Streptosporangiales</taxon>
        <taxon>Streptosporangiaceae</taxon>
        <taxon>Nonomuraea</taxon>
    </lineage>
</organism>
<dbReference type="GO" id="GO:0032259">
    <property type="term" value="P:methylation"/>
    <property type="evidence" value="ECO:0007669"/>
    <property type="project" value="UniProtKB-KW"/>
</dbReference>
<dbReference type="GO" id="GO:0008168">
    <property type="term" value="F:methyltransferase activity"/>
    <property type="evidence" value="ECO:0007669"/>
    <property type="project" value="UniProtKB-KW"/>
</dbReference>
<accession>A0ABW4G7M3</accession>
<name>A0ABW4G7M3_9ACTN</name>
<keyword evidence="2" id="KW-0808">Transferase</keyword>
<evidence type="ECO:0000256" key="1">
    <source>
        <dbReference type="ARBA" id="ARBA00022603"/>
    </source>
</evidence>
<proteinExistence type="predicted"/>
<evidence type="ECO:0000256" key="2">
    <source>
        <dbReference type="ARBA" id="ARBA00022679"/>
    </source>
</evidence>
<evidence type="ECO:0000313" key="4">
    <source>
        <dbReference type="Proteomes" id="UP001597097"/>
    </source>
</evidence>
<reference evidence="4" key="1">
    <citation type="journal article" date="2019" name="Int. J. Syst. Evol. Microbiol.">
        <title>The Global Catalogue of Microorganisms (GCM) 10K type strain sequencing project: providing services to taxonomists for standard genome sequencing and annotation.</title>
        <authorList>
            <consortium name="The Broad Institute Genomics Platform"/>
            <consortium name="The Broad Institute Genome Sequencing Center for Infectious Disease"/>
            <person name="Wu L."/>
            <person name="Ma J."/>
        </authorList>
    </citation>
    <scope>NUCLEOTIDE SEQUENCE [LARGE SCALE GENOMIC DNA]</scope>
    <source>
        <strain evidence="4">CGMCC 1.15399</strain>
    </source>
</reference>
<dbReference type="InterPro" id="IPR007213">
    <property type="entry name" value="Ppm1/Ppm2/Tcmp"/>
</dbReference>
<protein>
    <submittedName>
        <fullName evidence="3">Class I SAM-dependent methyltransferase</fullName>
    </submittedName>
</protein>
<gene>
    <name evidence="3" type="ORF">ACFSJ0_15980</name>
</gene>
<sequence>MKTIPIDFTGVRVTALVELYLRWLDSQDPHPILGDPWADRVVRRLDFDFSSFKPMALGQYAVGVRSRVMDEWTREFLAKNPDAIVLDLGCGFDSRVFRVDPAPGQHWYDVDFPDVIEIMDQLYPERPGHTTIGASVVDRDWLARIPGDRPVIVVADGLYQFLDEDEVRQVFRNIMDHFPTGQFVFNIGAASVKKRYESQPNSIFAQHGVTFGWTVESAREAERLDDRLHYVDQRSVVEAALIRHASLYYRMLCALVSMVPAWRNSGFLLRYRF</sequence>